<reference evidence="2" key="1">
    <citation type="submission" date="2023-07" db="EMBL/GenBank/DDBJ databases">
        <title>Identification and characterization of horizontal gene transfer across gut microbiota members of farm animals based on homology search.</title>
        <authorList>
            <person name="Schwarzerova J."/>
            <person name="Nykrynova M."/>
            <person name="Jureckova K."/>
            <person name="Cejkova D."/>
            <person name="Rychlik I."/>
        </authorList>
    </citation>
    <scope>NUCLEOTIDE SEQUENCE [LARGE SCALE GENOMIC DNA]</scope>
    <source>
        <strain evidence="2">109_WCHN</strain>
    </source>
</reference>
<dbReference type="Proteomes" id="UP001169458">
    <property type="component" value="Unassembled WGS sequence"/>
</dbReference>
<name>A0ABT7VLF2_9BACE</name>
<organism evidence="1 2">
    <name type="scientific">Bacteroides gallinaceum</name>
    <dbReference type="NCBI Taxonomy" id="1462571"/>
    <lineage>
        <taxon>Bacteria</taxon>
        <taxon>Pseudomonadati</taxon>
        <taxon>Bacteroidota</taxon>
        <taxon>Bacteroidia</taxon>
        <taxon>Bacteroidales</taxon>
        <taxon>Bacteroidaceae</taxon>
        <taxon>Bacteroides</taxon>
    </lineage>
</organism>
<gene>
    <name evidence="1" type="ORF">QUW60_15035</name>
</gene>
<feature type="non-terminal residue" evidence="1">
    <location>
        <position position="70"/>
    </location>
</feature>
<protein>
    <submittedName>
        <fullName evidence="1">Uncharacterized protein</fullName>
    </submittedName>
</protein>
<accession>A0ABT7VLF2</accession>
<keyword evidence="2" id="KW-1185">Reference proteome</keyword>
<evidence type="ECO:0000313" key="1">
    <source>
        <dbReference type="EMBL" id="MDM8326515.1"/>
    </source>
</evidence>
<comment type="caution">
    <text evidence="1">The sequence shown here is derived from an EMBL/GenBank/DDBJ whole genome shotgun (WGS) entry which is preliminary data.</text>
</comment>
<dbReference type="EMBL" id="JAUDEN010000076">
    <property type="protein sequence ID" value="MDM8326515.1"/>
    <property type="molecule type" value="Genomic_DNA"/>
</dbReference>
<sequence length="70" mass="8693">MKKNYYLKTIEVHYHHRLTYSLYNTPSSYYENEINTHEAEKAEFPDSEVSDSYRKERDHLIWEYTEIQKE</sequence>
<proteinExistence type="predicted"/>
<evidence type="ECO:0000313" key="2">
    <source>
        <dbReference type="Proteomes" id="UP001169458"/>
    </source>
</evidence>